<keyword evidence="1" id="KW-0472">Membrane</keyword>
<feature type="transmembrane region" description="Helical" evidence="1">
    <location>
        <begin position="28"/>
        <end position="48"/>
    </location>
</feature>
<dbReference type="Proteomes" id="UP000314285">
    <property type="component" value="Unassembled WGS sequence"/>
</dbReference>
<evidence type="ECO:0000256" key="1">
    <source>
        <dbReference type="SAM" id="Phobius"/>
    </source>
</evidence>
<keyword evidence="1" id="KW-0812">Transmembrane</keyword>
<proteinExistence type="predicted"/>
<protein>
    <submittedName>
        <fullName evidence="2">Uncharacterized protein</fullName>
    </submittedName>
</protein>
<accession>A0A8H2PU88</accession>
<feature type="transmembrane region" description="Helical" evidence="1">
    <location>
        <begin position="266"/>
        <end position="289"/>
    </location>
</feature>
<feature type="transmembrane region" description="Helical" evidence="1">
    <location>
        <begin position="92"/>
        <end position="115"/>
    </location>
</feature>
<feature type="transmembrane region" description="Helical" evidence="1">
    <location>
        <begin position="127"/>
        <end position="148"/>
    </location>
</feature>
<gene>
    <name evidence="2" type="ORF">FHY67_14260</name>
</gene>
<comment type="caution">
    <text evidence="2">The sequence shown here is derived from an EMBL/GenBank/DDBJ whole genome shotgun (WGS) entry which is preliminary data.</text>
</comment>
<dbReference type="RefSeq" id="WP_005026745.1">
    <property type="nucleotide sequence ID" value="NZ_CP027365.1"/>
</dbReference>
<evidence type="ECO:0000313" key="3">
    <source>
        <dbReference type="Proteomes" id="UP000314285"/>
    </source>
</evidence>
<sequence>MPPLDEYALSSKQIETGMLVLKKRQHKVMLLCVTTSTLFIASVVAIFLQQNFIYSFFGLSQQVEQLHLPLTLEASLTDLAPQHDYFFNLLSWFGWLFLKLFAAFFGAFFTVYFLRKFHFFYIRFQSFILKFVGWLIAFIIIWSGLTYVQYDLNNEEKEAAHELVHYERNIQDSAIAHYLAEENVEKPVQAYILAQTALLHQPADKNTAIPYIVELVKAEKTDPDFIEYGFKPEQLWIMQHQVYGKALTPLAQSVEPQVRQAQQLSYWANIIIIAISLMSAVLSLIFYLLSRRLQLRTERITHRLNS</sequence>
<reference evidence="2 3" key="1">
    <citation type="submission" date="2019-06" db="EMBL/GenBank/DDBJ databases">
        <title>Genome of Acinetobacter radioresistens APH1, a phenol degrading strain.</title>
        <authorList>
            <person name="Liu Y."/>
        </authorList>
    </citation>
    <scope>NUCLEOTIDE SEQUENCE [LARGE SCALE GENOMIC DNA]</scope>
    <source>
        <strain evidence="2 3">APH1</strain>
    </source>
</reference>
<name>A0A8H2PU88_ACIRA</name>
<dbReference type="EMBL" id="VFBM01000019">
    <property type="protein sequence ID" value="TNX86011.1"/>
    <property type="molecule type" value="Genomic_DNA"/>
</dbReference>
<organism evidence="2 3">
    <name type="scientific">Acinetobacter radioresistens</name>
    <dbReference type="NCBI Taxonomy" id="40216"/>
    <lineage>
        <taxon>Bacteria</taxon>
        <taxon>Pseudomonadati</taxon>
        <taxon>Pseudomonadota</taxon>
        <taxon>Gammaproteobacteria</taxon>
        <taxon>Moraxellales</taxon>
        <taxon>Moraxellaceae</taxon>
        <taxon>Acinetobacter</taxon>
    </lineage>
</organism>
<keyword evidence="1" id="KW-1133">Transmembrane helix</keyword>
<evidence type="ECO:0000313" key="2">
    <source>
        <dbReference type="EMBL" id="TNX86011.1"/>
    </source>
</evidence>
<dbReference type="AlphaFoldDB" id="A0A8H2PU88"/>